<dbReference type="PANTHER" id="PTHR11588">
    <property type="entry name" value="TUBULIN"/>
    <property type="match status" value="1"/>
</dbReference>
<evidence type="ECO:0000256" key="10">
    <source>
        <dbReference type="ARBA" id="ARBA00023242"/>
    </source>
</evidence>
<dbReference type="GO" id="GO:0005525">
    <property type="term" value="F:GTP binding"/>
    <property type="evidence" value="ECO:0007669"/>
    <property type="project" value="UniProtKB-UniRule"/>
</dbReference>
<keyword evidence="10" id="KW-0539">Nucleus</keyword>
<dbReference type="GO" id="GO:0005874">
    <property type="term" value="C:microtubule"/>
    <property type="evidence" value="ECO:0007669"/>
    <property type="project" value="UniProtKB-KW"/>
</dbReference>
<reference evidence="16 17" key="1">
    <citation type="submission" date="2018-07" db="EMBL/GenBank/DDBJ databases">
        <title>The complete nuclear genome of the prasinophyte Chloropicon primus (CCMP1205).</title>
        <authorList>
            <person name="Pombert J.-F."/>
            <person name="Otis C."/>
            <person name="Turmel M."/>
            <person name="Lemieux C."/>
        </authorList>
    </citation>
    <scope>NUCLEOTIDE SEQUENCE [LARGE SCALE GENOMIC DNA]</scope>
    <source>
        <strain evidence="16 17">CCMP1205</strain>
    </source>
</reference>
<comment type="similarity">
    <text evidence="4 14">Belongs to the tubulin family.</text>
</comment>
<comment type="function">
    <text evidence="13">Acts as a positive regulator of hedgehog signaling and regulates ciliary function.</text>
</comment>
<keyword evidence="7 14" id="KW-0547">Nucleotide-binding</keyword>
<evidence type="ECO:0000256" key="3">
    <source>
        <dbReference type="ARBA" id="ARBA00004138"/>
    </source>
</evidence>
<evidence type="ECO:0000256" key="7">
    <source>
        <dbReference type="ARBA" id="ARBA00022741"/>
    </source>
</evidence>
<evidence type="ECO:0000256" key="2">
    <source>
        <dbReference type="ARBA" id="ARBA00004123"/>
    </source>
</evidence>
<dbReference type="InterPro" id="IPR003008">
    <property type="entry name" value="Tubulin_FtsZ_GTPase"/>
</dbReference>
<dbReference type="SMART" id="SM00864">
    <property type="entry name" value="Tubulin"/>
    <property type="match status" value="1"/>
</dbReference>
<dbReference type="PROSITE" id="PS00227">
    <property type="entry name" value="TUBULIN"/>
    <property type="match status" value="1"/>
</dbReference>
<dbReference type="OrthoDB" id="10250004at2759"/>
<dbReference type="InterPro" id="IPR017975">
    <property type="entry name" value="Tubulin_CS"/>
</dbReference>
<evidence type="ECO:0000313" key="16">
    <source>
        <dbReference type="EMBL" id="QDZ21905.1"/>
    </source>
</evidence>
<comment type="subcellular location">
    <subcellularLocation>
        <location evidence="3">Cell projection</location>
        <location evidence="3">Cilium</location>
    </subcellularLocation>
    <subcellularLocation>
        <location evidence="1">Cytoplasm</location>
        <location evidence="1">Cytoskeleton</location>
        <location evidence="1">Microtubule organizing center</location>
        <location evidence="1">Centrosome</location>
        <location evidence="1">Centriole</location>
    </subcellularLocation>
    <subcellularLocation>
        <location evidence="2">Nucleus</location>
    </subcellularLocation>
</comment>
<sequence length="455" mass="50454">MTSSVVSLQVGQCGIQLGTSLLETIAGEEMNLGSEGGLSDTFFRQQRLVASDSYSIKGVIQKTHPRSVLVDMEPKVIASTVRSSGNESPLFTFDPRSCFAKQSGSGNNWARGYFEYGSQYGDDILDKVRREVEKCDMFRGFLVMQSLAGGTGSGLGARLAQLLKDDFQSSFLLNHCVWPYESGEVIVQNYNTLLTLSHLHDCSDGIIVTENETLLQTCKRRLDIARPTFDDLNKVAAKGLASVLLPAERQSVDPYDFGGGGGGVEQNLLGDLVEHLCSHPAFKMLTLKSAPQVQTKALDFTEFKWTTILKWLRQMLIVSSSLDETLDWGVKIDSGSSINRVHCKSMGNFLVLRGRGAFDADVTTFADKALYPSWASDPLRVMCSKESFLKHEMFATVVSNSQASIVPMRKVLDKAYNMFDEKAYVHHYERCGLSHKDMEYAFANIEDIIAKYESL</sequence>
<keyword evidence="9 14" id="KW-0342">GTP-binding</keyword>
<evidence type="ECO:0000259" key="15">
    <source>
        <dbReference type="SMART" id="SM00864"/>
    </source>
</evidence>
<dbReference type="InterPro" id="IPR036525">
    <property type="entry name" value="Tubulin/FtsZ_GTPase_sf"/>
</dbReference>
<dbReference type="GO" id="GO:0005814">
    <property type="term" value="C:centriole"/>
    <property type="evidence" value="ECO:0007669"/>
    <property type="project" value="UniProtKB-SubCell"/>
</dbReference>
<dbReference type="InterPro" id="IPR008280">
    <property type="entry name" value="Tub_FtsZ_C"/>
</dbReference>
<evidence type="ECO:0000256" key="1">
    <source>
        <dbReference type="ARBA" id="ARBA00004114"/>
    </source>
</evidence>
<dbReference type="GO" id="GO:0030030">
    <property type="term" value="P:cell projection organization"/>
    <property type="evidence" value="ECO:0007669"/>
    <property type="project" value="UniProtKB-KW"/>
</dbReference>
<gene>
    <name evidence="16" type="ORF">A3770_06p44230</name>
</gene>
<protein>
    <recommendedName>
        <fullName evidence="5">Tubulin delta chain</fullName>
    </recommendedName>
    <alternativeName>
        <fullName evidence="12">Delta-tubulin</fullName>
    </alternativeName>
</protein>
<dbReference type="Gene3D" id="1.10.287.600">
    <property type="entry name" value="Helix hairpin bin"/>
    <property type="match status" value="1"/>
</dbReference>
<evidence type="ECO:0000256" key="11">
    <source>
        <dbReference type="ARBA" id="ARBA00023273"/>
    </source>
</evidence>
<dbReference type="GO" id="GO:0007017">
    <property type="term" value="P:microtubule-based process"/>
    <property type="evidence" value="ECO:0007669"/>
    <property type="project" value="InterPro"/>
</dbReference>
<accession>A0A5B8MQL3</accession>
<evidence type="ECO:0000256" key="12">
    <source>
        <dbReference type="ARBA" id="ARBA00030594"/>
    </source>
</evidence>
<keyword evidence="17" id="KW-1185">Reference proteome</keyword>
<evidence type="ECO:0000256" key="5">
    <source>
        <dbReference type="ARBA" id="ARBA00014184"/>
    </source>
</evidence>
<dbReference type="GO" id="GO:0005634">
    <property type="term" value="C:nucleus"/>
    <property type="evidence" value="ECO:0007669"/>
    <property type="project" value="UniProtKB-SubCell"/>
</dbReference>
<dbReference type="STRING" id="1764295.A0A5B8MQL3"/>
<keyword evidence="11" id="KW-0966">Cell projection</keyword>
<dbReference type="PRINTS" id="PR01224">
    <property type="entry name" value="DELTATUBULIN"/>
</dbReference>
<dbReference type="AlphaFoldDB" id="A0A5B8MQL3"/>
<evidence type="ECO:0000256" key="8">
    <source>
        <dbReference type="ARBA" id="ARBA00022794"/>
    </source>
</evidence>
<evidence type="ECO:0000256" key="13">
    <source>
        <dbReference type="ARBA" id="ARBA00046149"/>
    </source>
</evidence>
<proteinExistence type="inferred from homology"/>
<evidence type="ECO:0000313" key="17">
    <source>
        <dbReference type="Proteomes" id="UP000316726"/>
    </source>
</evidence>
<dbReference type="Gene3D" id="3.40.50.1440">
    <property type="entry name" value="Tubulin/FtsZ, GTPase domain"/>
    <property type="match status" value="1"/>
</dbReference>
<organism evidence="16 17">
    <name type="scientific">Chloropicon primus</name>
    <dbReference type="NCBI Taxonomy" id="1764295"/>
    <lineage>
        <taxon>Eukaryota</taxon>
        <taxon>Viridiplantae</taxon>
        <taxon>Chlorophyta</taxon>
        <taxon>Chloropicophyceae</taxon>
        <taxon>Chloropicales</taxon>
        <taxon>Chloropicaceae</taxon>
        <taxon>Chloropicon</taxon>
    </lineage>
</organism>
<dbReference type="GO" id="GO:0005200">
    <property type="term" value="F:structural constituent of cytoskeleton"/>
    <property type="evidence" value="ECO:0007669"/>
    <property type="project" value="InterPro"/>
</dbReference>
<dbReference type="InterPro" id="IPR023123">
    <property type="entry name" value="Tubulin_C"/>
</dbReference>
<dbReference type="InterPro" id="IPR002967">
    <property type="entry name" value="Delta_tubulin"/>
</dbReference>
<dbReference type="PRINTS" id="PR01161">
    <property type="entry name" value="TUBULIN"/>
</dbReference>
<evidence type="ECO:0000256" key="4">
    <source>
        <dbReference type="ARBA" id="ARBA00009636"/>
    </source>
</evidence>
<dbReference type="Pfam" id="PF00091">
    <property type="entry name" value="Tubulin"/>
    <property type="match status" value="1"/>
</dbReference>
<dbReference type="GO" id="GO:0005929">
    <property type="term" value="C:cilium"/>
    <property type="evidence" value="ECO:0007669"/>
    <property type="project" value="UniProtKB-SubCell"/>
</dbReference>
<dbReference type="EMBL" id="CP031039">
    <property type="protein sequence ID" value="QDZ21905.1"/>
    <property type="molecule type" value="Genomic_DNA"/>
</dbReference>
<keyword evidence="8" id="KW-0970">Cilium biogenesis/degradation</keyword>
<dbReference type="SUPFAM" id="SSF55307">
    <property type="entry name" value="Tubulin C-terminal domain-like"/>
    <property type="match status" value="1"/>
</dbReference>
<dbReference type="InterPro" id="IPR000217">
    <property type="entry name" value="Tubulin"/>
</dbReference>
<evidence type="ECO:0000256" key="14">
    <source>
        <dbReference type="RuleBase" id="RU000352"/>
    </source>
</evidence>
<evidence type="ECO:0000256" key="9">
    <source>
        <dbReference type="ARBA" id="ARBA00023134"/>
    </source>
</evidence>
<dbReference type="CDD" id="cd02189">
    <property type="entry name" value="delta_zeta_tubulin-like"/>
    <property type="match status" value="1"/>
</dbReference>
<name>A0A5B8MQL3_9CHLO</name>
<evidence type="ECO:0000256" key="6">
    <source>
        <dbReference type="ARBA" id="ARBA00022701"/>
    </source>
</evidence>
<keyword evidence="6 14" id="KW-0493">Microtubule</keyword>
<dbReference type="Proteomes" id="UP000316726">
    <property type="component" value="Chromosome 6"/>
</dbReference>
<dbReference type="SUPFAM" id="SSF52490">
    <property type="entry name" value="Tubulin nucleotide-binding domain-like"/>
    <property type="match status" value="1"/>
</dbReference>
<feature type="domain" description="Tubulin/FtsZ GTPase" evidence="15">
    <location>
        <begin position="56"/>
        <end position="251"/>
    </location>
</feature>